<dbReference type="InterPro" id="IPR014729">
    <property type="entry name" value="Rossmann-like_a/b/a_fold"/>
</dbReference>
<evidence type="ECO:0000256" key="2">
    <source>
        <dbReference type="ARBA" id="ARBA00022630"/>
    </source>
</evidence>
<dbReference type="Pfam" id="PF00875">
    <property type="entry name" value="DNA_photolyase"/>
    <property type="match status" value="1"/>
</dbReference>
<accession>A0A1I4S970</accession>
<keyword evidence="4 7" id="KW-0157">Chromophore</keyword>
<dbReference type="InterPro" id="IPR036155">
    <property type="entry name" value="Crypto/Photolyase_N_sf"/>
</dbReference>
<dbReference type="Pfam" id="PF03441">
    <property type="entry name" value="FAD_binding_7"/>
    <property type="match status" value="1"/>
</dbReference>
<evidence type="ECO:0000256" key="4">
    <source>
        <dbReference type="ARBA" id="ARBA00022991"/>
    </source>
</evidence>
<proteinExistence type="inferred from homology"/>
<evidence type="ECO:0000313" key="10">
    <source>
        <dbReference type="Proteomes" id="UP000199561"/>
    </source>
</evidence>
<dbReference type="Proteomes" id="UP000199561">
    <property type="component" value="Unassembled WGS sequence"/>
</dbReference>
<dbReference type="Gene3D" id="1.10.579.10">
    <property type="entry name" value="DNA Cyclobutane Dipyrimidine Photolyase, subunit A, domain 3"/>
    <property type="match status" value="1"/>
</dbReference>
<feature type="site" description="Electron transfer via tryptophanyl radical" evidence="6">
    <location>
        <position position="287"/>
    </location>
</feature>
<dbReference type="GO" id="GO:0003904">
    <property type="term" value="F:deoxyribodipyrimidine photo-lyase activity"/>
    <property type="evidence" value="ECO:0007669"/>
    <property type="project" value="TreeGrafter"/>
</dbReference>
<reference evidence="9 10" key="1">
    <citation type="submission" date="2016-10" db="EMBL/GenBank/DDBJ databases">
        <authorList>
            <person name="de Groot N.N."/>
        </authorList>
    </citation>
    <scope>NUCLEOTIDE SEQUENCE [LARGE SCALE GENOMIC DNA]</scope>
    <source>
        <strain evidence="9 10">Nm146</strain>
    </source>
</reference>
<dbReference type="Gene3D" id="3.40.50.620">
    <property type="entry name" value="HUPs"/>
    <property type="match status" value="1"/>
</dbReference>
<dbReference type="PROSITE" id="PS00394">
    <property type="entry name" value="DNA_PHOTOLYASES_1_1"/>
    <property type="match status" value="1"/>
</dbReference>
<dbReference type="InterPro" id="IPR018394">
    <property type="entry name" value="DNA_photolyase_1_CS_C"/>
</dbReference>
<organism evidence="9 10">
    <name type="scientific">Nitrosomonas nitrosa</name>
    <dbReference type="NCBI Taxonomy" id="52442"/>
    <lineage>
        <taxon>Bacteria</taxon>
        <taxon>Pseudomonadati</taxon>
        <taxon>Pseudomonadota</taxon>
        <taxon>Betaproteobacteria</taxon>
        <taxon>Nitrosomonadales</taxon>
        <taxon>Nitrosomonadaceae</taxon>
        <taxon>Nitrosomonas</taxon>
    </lineage>
</organism>
<dbReference type="GO" id="GO:0006139">
    <property type="term" value="P:nucleobase-containing compound metabolic process"/>
    <property type="evidence" value="ECO:0007669"/>
    <property type="project" value="UniProtKB-ARBA"/>
</dbReference>
<feature type="domain" description="Photolyase/cryptochrome alpha/beta" evidence="8">
    <location>
        <begin position="4"/>
        <end position="134"/>
    </location>
</feature>
<dbReference type="InterPro" id="IPR005101">
    <property type="entry name" value="Cryptochr/Photolyase_FAD-bd"/>
</dbReference>
<feature type="binding site" evidence="5">
    <location>
        <begin position="256"/>
        <end position="263"/>
    </location>
    <ligand>
        <name>FAD</name>
        <dbReference type="ChEBI" id="CHEBI:57692"/>
    </ligand>
</feature>
<feature type="binding site" evidence="5">
    <location>
        <begin position="353"/>
        <end position="355"/>
    </location>
    <ligand>
        <name>FAD</name>
        <dbReference type="ChEBI" id="CHEBI:57692"/>
    </ligand>
</feature>
<keyword evidence="9" id="KW-0456">Lyase</keyword>
<dbReference type="GO" id="GO:0009416">
    <property type="term" value="P:response to light stimulus"/>
    <property type="evidence" value="ECO:0007669"/>
    <property type="project" value="TreeGrafter"/>
</dbReference>
<name>A0A1I4S970_9PROT</name>
<dbReference type="GO" id="GO:0003677">
    <property type="term" value="F:DNA binding"/>
    <property type="evidence" value="ECO:0007669"/>
    <property type="project" value="TreeGrafter"/>
</dbReference>
<dbReference type="AlphaFoldDB" id="A0A1I4S970"/>
<evidence type="ECO:0000256" key="5">
    <source>
        <dbReference type="PIRSR" id="PIRSR602081-1"/>
    </source>
</evidence>
<dbReference type="STRING" id="52442.SAMN05421880_12327"/>
<dbReference type="PROSITE" id="PS51645">
    <property type="entry name" value="PHR_CRY_ALPHA_BETA"/>
    <property type="match status" value="1"/>
</dbReference>
<dbReference type="InterPro" id="IPR036134">
    <property type="entry name" value="Crypto/Photolyase_FAD-like_sf"/>
</dbReference>
<dbReference type="PANTHER" id="PTHR11455">
    <property type="entry name" value="CRYPTOCHROME"/>
    <property type="match status" value="1"/>
</dbReference>
<dbReference type="PANTHER" id="PTHR11455:SF9">
    <property type="entry name" value="CRYPTOCHROME CIRCADIAN CLOCK 5 ISOFORM X1"/>
    <property type="match status" value="1"/>
</dbReference>
<dbReference type="SUPFAM" id="SSF52425">
    <property type="entry name" value="Cryptochrome/photolyase, N-terminal domain"/>
    <property type="match status" value="1"/>
</dbReference>
<keyword evidence="3 5" id="KW-0274">FAD</keyword>
<evidence type="ECO:0000256" key="1">
    <source>
        <dbReference type="ARBA" id="ARBA00001932"/>
    </source>
</evidence>
<dbReference type="PROSITE" id="PS00691">
    <property type="entry name" value="DNA_PHOTOLYASES_1_2"/>
    <property type="match status" value="1"/>
</dbReference>
<sequence length="429" mass="50129">MANPISVFWFRRDLRLDDNAALSLALSSGRPVLPIFIFDPHILNSLARDDARVTFIHATLTAIRTQLETQYGSSLAFYHGKPLDVFQRIFHAYQVTAIYANHDYEPYARTRDEALRKWLQSQSVDFHTCKDLVIFEKNEISKTDGRPYTLYTPYQQKWKAVHCHTKLANYSAEIKGLVQQTALPYLTLADIGFHRSSLAVPPYRLDPTLLRHYEQDRNFPAMAGTSRLGPHLRFGTVSIRKIFQQAQAYSDTFCNELIWREFFSQILWHFPHTEHNSFKSKFDLIQWRNNETEFRRWCEGTTGYPLVDAGMRELNATGYMHNRVRMITASFLCKHLLIDWRWGEAYFASKLLDYDMASNVGNWQWVAGCGTDAAPYFRIFNPIAQTQKFDKNFDYIRTWVSEWNTGTYPAPMVDHKLARERCLKTFLPV</sequence>
<dbReference type="GO" id="GO:0006950">
    <property type="term" value="P:response to stress"/>
    <property type="evidence" value="ECO:0007669"/>
    <property type="project" value="UniProtKB-ARBA"/>
</dbReference>
<dbReference type="InterPro" id="IPR006050">
    <property type="entry name" value="DNA_photolyase_N"/>
</dbReference>
<keyword evidence="10" id="KW-1185">Reference proteome</keyword>
<dbReference type="RefSeq" id="WP_090670605.1">
    <property type="nucleotide sequence ID" value="NZ_FOUF01000023.1"/>
</dbReference>
<protein>
    <submittedName>
        <fullName evidence="9">Deoxyribodipyrimidine photo-lyase</fullName>
    </submittedName>
</protein>
<comment type="similarity">
    <text evidence="7">Belongs to the DNA photolyase family.</text>
</comment>
<feature type="binding site" evidence="5">
    <location>
        <position position="213"/>
    </location>
    <ligand>
        <name>FAD</name>
        <dbReference type="ChEBI" id="CHEBI:57692"/>
    </ligand>
</feature>
<dbReference type="GO" id="GO:0071949">
    <property type="term" value="F:FAD binding"/>
    <property type="evidence" value="ECO:0007669"/>
    <property type="project" value="TreeGrafter"/>
</dbReference>
<dbReference type="InterPro" id="IPR002081">
    <property type="entry name" value="Cryptochrome/DNA_photolyase_1"/>
</dbReference>
<feature type="binding site" evidence="5">
    <location>
        <position position="253"/>
    </location>
    <ligand>
        <name>FAD</name>
        <dbReference type="ChEBI" id="CHEBI:57692"/>
    </ligand>
</feature>
<dbReference type="Gene3D" id="1.25.40.80">
    <property type="match status" value="1"/>
</dbReference>
<keyword evidence="2 5" id="KW-0285">Flavoprotein</keyword>
<evidence type="ECO:0000259" key="8">
    <source>
        <dbReference type="PROSITE" id="PS51645"/>
    </source>
</evidence>
<evidence type="ECO:0000313" key="9">
    <source>
        <dbReference type="EMBL" id="SFM61022.1"/>
    </source>
</evidence>
<comment type="cofactor">
    <cofactor evidence="5">
        <name>FAD</name>
        <dbReference type="ChEBI" id="CHEBI:57692"/>
    </cofactor>
    <text evidence="5">Binds 1 FAD per subunit.</text>
</comment>
<gene>
    <name evidence="9" type="ORF">SAMN05421880_12327</name>
</gene>
<evidence type="ECO:0000256" key="3">
    <source>
        <dbReference type="ARBA" id="ARBA00022827"/>
    </source>
</evidence>
<dbReference type="SUPFAM" id="SSF48173">
    <property type="entry name" value="Cryptochrome/photolyase FAD-binding domain"/>
    <property type="match status" value="1"/>
</dbReference>
<dbReference type="PRINTS" id="PR00147">
    <property type="entry name" value="DNAPHOTLYASE"/>
</dbReference>
<evidence type="ECO:0000256" key="6">
    <source>
        <dbReference type="PIRSR" id="PIRSR602081-2"/>
    </source>
</evidence>
<feature type="site" description="Electron transfer via tryptophanyl radical" evidence="6">
    <location>
        <position position="340"/>
    </location>
</feature>
<feature type="site" description="Electron transfer via tryptophanyl radical" evidence="6">
    <location>
        <position position="363"/>
    </location>
</feature>
<dbReference type="EMBL" id="FOUF01000023">
    <property type="protein sequence ID" value="SFM61022.1"/>
    <property type="molecule type" value="Genomic_DNA"/>
</dbReference>
<evidence type="ECO:0000256" key="7">
    <source>
        <dbReference type="RuleBase" id="RU004182"/>
    </source>
</evidence>
<comment type="cofactor">
    <cofactor evidence="1">
        <name>(6R)-5,10-methylene-5,6,7,8-tetrahydrofolate</name>
        <dbReference type="ChEBI" id="CHEBI:15636"/>
    </cofactor>
</comment>